<dbReference type="PROSITE" id="PS00108">
    <property type="entry name" value="PROTEIN_KINASE_ST"/>
    <property type="match status" value="1"/>
</dbReference>
<dbReference type="PROSITE" id="PS50011">
    <property type="entry name" value="PROTEIN_KINASE_DOM"/>
    <property type="match status" value="1"/>
</dbReference>
<dbReference type="PANTHER" id="PTHR44329:SF271">
    <property type="entry name" value="ATMRK1"/>
    <property type="match status" value="1"/>
</dbReference>
<dbReference type="Gene3D" id="3.30.200.20">
    <property type="entry name" value="Phosphorylase Kinase, domain 1"/>
    <property type="match status" value="1"/>
</dbReference>
<dbReference type="CDD" id="cd13999">
    <property type="entry name" value="STKc_MAP3K-like"/>
    <property type="match status" value="1"/>
</dbReference>
<sequence>MAAMESLGAYSMKSSTSSSHTNNNNEGINHNIDNTMRDFDSKTIDLCMLSVESVISQGSISSVFKASYYGQDVVVKVLVVEQLCQRAKDSVKKLFDGEVSMWSMLDHPNIIKFVGASRDLCMVSEYLHGGTLKSYLSNAITYLSLKTVIQLALDLARGLSYLHSKDIVHGDVKIENMILDERHQLKIADFGVPRLVSLVQGKMIGQAGRLGCMAPEVRAGKPYDTKCDVYSFGICLWEIYCCKTPFSPPKFANEASTVYNKDLRPEIPKWCPKSLAKIMKRCWSSNPKKRPEMKDVVSSLECIDTSKGGGMTSNDQAHCSCFFH</sequence>
<evidence type="ECO:0000313" key="3">
    <source>
        <dbReference type="Proteomes" id="UP000813463"/>
    </source>
</evidence>
<dbReference type="Pfam" id="PF07714">
    <property type="entry name" value="PK_Tyr_Ser-Thr"/>
    <property type="match status" value="1"/>
</dbReference>
<dbReference type="KEGG" id="soe:110782857"/>
<dbReference type="InterPro" id="IPR051681">
    <property type="entry name" value="Ser/Thr_Kinases-Pseudokinases"/>
</dbReference>
<gene>
    <name evidence="4" type="primary">LOC110782857</name>
</gene>
<keyword evidence="4" id="KW-0808">Transferase</keyword>
<evidence type="ECO:0000313" key="4">
    <source>
        <dbReference type="RefSeq" id="XP_021842795.1"/>
    </source>
</evidence>
<dbReference type="InterPro" id="IPR008271">
    <property type="entry name" value="Ser/Thr_kinase_AS"/>
</dbReference>
<dbReference type="GeneID" id="110782857"/>
<dbReference type="InterPro" id="IPR011009">
    <property type="entry name" value="Kinase-like_dom_sf"/>
</dbReference>
<dbReference type="InterPro" id="IPR000719">
    <property type="entry name" value="Prot_kinase_dom"/>
</dbReference>
<dbReference type="Gene3D" id="1.10.510.10">
    <property type="entry name" value="Transferase(Phosphotransferase) domain 1"/>
    <property type="match status" value="1"/>
</dbReference>
<organism evidence="3 4">
    <name type="scientific">Spinacia oleracea</name>
    <name type="common">Spinach</name>
    <dbReference type="NCBI Taxonomy" id="3562"/>
    <lineage>
        <taxon>Eukaryota</taxon>
        <taxon>Viridiplantae</taxon>
        <taxon>Streptophyta</taxon>
        <taxon>Embryophyta</taxon>
        <taxon>Tracheophyta</taxon>
        <taxon>Spermatophyta</taxon>
        <taxon>Magnoliopsida</taxon>
        <taxon>eudicotyledons</taxon>
        <taxon>Gunneridae</taxon>
        <taxon>Pentapetalae</taxon>
        <taxon>Caryophyllales</taxon>
        <taxon>Chenopodiaceae</taxon>
        <taxon>Chenopodioideae</taxon>
        <taxon>Anserineae</taxon>
        <taxon>Spinacia</taxon>
    </lineage>
</organism>
<feature type="domain" description="Protein kinase" evidence="2">
    <location>
        <begin position="49"/>
        <end position="303"/>
    </location>
</feature>
<feature type="compositionally biased region" description="Low complexity" evidence="1">
    <location>
        <begin position="14"/>
        <end position="30"/>
    </location>
</feature>
<dbReference type="GO" id="GO:0005886">
    <property type="term" value="C:plasma membrane"/>
    <property type="evidence" value="ECO:0007669"/>
    <property type="project" value="TreeGrafter"/>
</dbReference>
<protein>
    <submittedName>
        <fullName evidence="4">Serine/threonine-protein kinase STY13</fullName>
    </submittedName>
</protein>
<accession>A0A9R0I5U6</accession>
<feature type="region of interest" description="Disordered" evidence="1">
    <location>
        <begin position="1"/>
        <end position="30"/>
    </location>
</feature>
<keyword evidence="3" id="KW-1185">Reference proteome</keyword>
<name>A0A9R0I5U6_SPIOL</name>
<dbReference type="InterPro" id="IPR001245">
    <property type="entry name" value="Ser-Thr/Tyr_kinase_cat_dom"/>
</dbReference>
<dbReference type="GO" id="GO:0007165">
    <property type="term" value="P:signal transduction"/>
    <property type="evidence" value="ECO:0000318"/>
    <property type="project" value="GO_Central"/>
</dbReference>
<dbReference type="RefSeq" id="XP_021842795.1">
    <property type="nucleotide sequence ID" value="XM_021987103.2"/>
</dbReference>
<dbReference type="GO" id="GO:0005524">
    <property type="term" value="F:ATP binding"/>
    <property type="evidence" value="ECO:0007669"/>
    <property type="project" value="InterPro"/>
</dbReference>
<keyword evidence="4" id="KW-0418">Kinase</keyword>
<evidence type="ECO:0000256" key="1">
    <source>
        <dbReference type="SAM" id="MobiDB-lite"/>
    </source>
</evidence>
<dbReference type="SUPFAM" id="SSF56112">
    <property type="entry name" value="Protein kinase-like (PK-like)"/>
    <property type="match status" value="1"/>
</dbReference>
<dbReference type="OrthoDB" id="4062651at2759"/>
<proteinExistence type="predicted"/>
<dbReference type="SMART" id="SM00220">
    <property type="entry name" value="S_TKc"/>
    <property type="match status" value="1"/>
</dbReference>
<evidence type="ECO:0000259" key="2">
    <source>
        <dbReference type="PROSITE" id="PS50011"/>
    </source>
</evidence>
<dbReference type="AlphaFoldDB" id="A0A9R0I5U6"/>
<reference evidence="3" key="1">
    <citation type="journal article" date="2021" name="Nat. Commun.">
        <title>Genomic analyses provide insights into spinach domestication and the genetic basis of agronomic traits.</title>
        <authorList>
            <person name="Cai X."/>
            <person name="Sun X."/>
            <person name="Xu C."/>
            <person name="Sun H."/>
            <person name="Wang X."/>
            <person name="Ge C."/>
            <person name="Zhang Z."/>
            <person name="Wang Q."/>
            <person name="Fei Z."/>
            <person name="Jiao C."/>
            <person name="Wang Q."/>
        </authorList>
    </citation>
    <scope>NUCLEOTIDE SEQUENCE [LARGE SCALE GENOMIC DNA]</scope>
    <source>
        <strain evidence="3">cv. Varoflay</strain>
    </source>
</reference>
<dbReference type="Proteomes" id="UP000813463">
    <property type="component" value="Chromosome 1"/>
</dbReference>
<dbReference type="PRINTS" id="PR00109">
    <property type="entry name" value="TYRKINASE"/>
</dbReference>
<reference evidence="4" key="2">
    <citation type="submission" date="2025-08" db="UniProtKB">
        <authorList>
            <consortium name="RefSeq"/>
        </authorList>
    </citation>
    <scope>IDENTIFICATION</scope>
    <source>
        <tissue evidence="4">Leaf</tissue>
    </source>
</reference>
<dbReference type="PANTHER" id="PTHR44329">
    <property type="entry name" value="SERINE/THREONINE-PROTEIN KINASE TNNI3K-RELATED"/>
    <property type="match status" value="1"/>
</dbReference>
<dbReference type="GO" id="GO:0004674">
    <property type="term" value="F:protein serine/threonine kinase activity"/>
    <property type="evidence" value="ECO:0000318"/>
    <property type="project" value="GO_Central"/>
</dbReference>
<dbReference type="PIRSF" id="PIRSF000654">
    <property type="entry name" value="Integrin-linked_kinase"/>
    <property type="match status" value="1"/>
</dbReference>